<keyword evidence="7" id="KW-0798">TonB box</keyword>
<keyword evidence="4 11" id="KW-1134">Transmembrane beta strand</keyword>
<accession>A0ABD5LVJ8</accession>
<dbReference type="Gene3D" id="2.40.170.20">
    <property type="entry name" value="TonB-dependent receptor, beta-barrel domain"/>
    <property type="match status" value="1"/>
</dbReference>
<dbReference type="GO" id="GO:0009279">
    <property type="term" value="C:cell outer membrane"/>
    <property type="evidence" value="ECO:0007669"/>
    <property type="project" value="UniProtKB-SubCell"/>
</dbReference>
<dbReference type="EMBL" id="JADQCH020000001">
    <property type="protein sequence ID" value="MEY2344042.1"/>
    <property type="molecule type" value="Genomic_DNA"/>
</dbReference>
<protein>
    <submittedName>
        <fullName evidence="13">TonB-dependent receptor</fullName>
    </submittedName>
</protein>
<dbReference type="PANTHER" id="PTHR30069">
    <property type="entry name" value="TONB-DEPENDENT OUTER MEMBRANE RECEPTOR"/>
    <property type="match status" value="1"/>
</dbReference>
<dbReference type="Pfam" id="PF00593">
    <property type="entry name" value="TonB_dep_Rec_b-barrel"/>
    <property type="match status" value="1"/>
</dbReference>
<dbReference type="InterPro" id="IPR000531">
    <property type="entry name" value="Beta-barrel_TonB"/>
</dbReference>
<dbReference type="PROSITE" id="PS52016">
    <property type="entry name" value="TONB_DEPENDENT_REC_3"/>
    <property type="match status" value="1"/>
</dbReference>
<comment type="caution">
    <text evidence="13">The sequence shown here is derived from an EMBL/GenBank/DDBJ whole genome shotgun (WGS) entry which is preliminary data.</text>
</comment>
<feature type="domain" description="TonB-dependent receptor-like beta-barrel" evidence="12">
    <location>
        <begin position="6"/>
        <end position="88"/>
    </location>
</feature>
<comment type="subcellular location">
    <subcellularLocation>
        <location evidence="1 11">Cell outer membrane</location>
        <topology evidence="1 11">Multi-pass membrane protein</topology>
    </subcellularLocation>
</comment>
<dbReference type="InterPro" id="IPR036942">
    <property type="entry name" value="Beta-barrel_TonB_sf"/>
</dbReference>
<evidence type="ECO:0000259" key="12">
    <source>
        <dbReference type="Pfam" id="PF00593"/>
    </source>
</evidence>
<organism evidence="13">
    <name type="scientific">Proteus mirabilis</name>
    <dbReference type="NCBI Taxonomy" id="584"/>
    <lineage>
        <taxon>Bacteria</taxon>
        <taxon>Pseudomonadati</taxon>
        <taxon>Pseudomonadota</taxon>
        <taxon>Gammaproteobacteria</taxon>
        <taxon>Enterobacterales</taxon>
        <taxon>Morganellaceae</taxon>
        <taxon>Proteus</taxon>
    </lineage>
</organism>
<keyword evidence="8 11" id="KW-0472">Membrane</keyword>
<evidence type="ECO:0000256" key="5">
    <source>
        <dbReference type="ARBA" id="ARBA00022692"/>
    </source>
</evidence>
<evidence type="ECO:0000256" key="9">
    <source>
        <dbReference type="ARBA" id="ARBA00023170"/>
    </source>
</evidence>
<sequence length="98" mass="11533">MTSADKYQETYQNISKNIALRLTLTKWLQIYSSYSVAFRAPTLSEMYNDSVHFTIISPFKKSYDARWVPNSTLEPETNRTWEHGINLQKMRCFLPMTS</sequence>
<dbReference type="SUPFAM" id="SSF56935">
    <property type="entry name" value="Porins"/>
    <property type="match status" value="1"/>
</dbReference>
<keyword evidence="6" id="KW-0732">Signal</keyword>
<keyword evidence="9 13" id="KW-0675">Receptor</keyword>
<proteinExistence type="inferred from homology"/>
<dbReference type="AlphaFoldDB" id="A0ABD5LVJ8"/>
<reference evidence="13" key="1">
    <citation type="submission" date="2021-05" db="EMBL/GenBank/DDBJ databases">
        <title>First report of NDM-5 and VEB-6 producing Proteus mirabilis isolated from blood of a sepsis patient in Kolkata, India.</title>
        <authorList>
            <person name="Halder G."/>
            <person name="Chaudhuri B."/>
            <person name="Dutta S."/>
        </authorList>
    </citation>
    <scope>NUCLEOTIDE SEQUENCE [LARGE SCALE GENOMIC DNA]</scope>
    <source>
        <strain evidence="13">7049</strain>
    </source>
</reference>
<comment type="similarity">
    <text evidence="2">Belongs to the TonB-dependent receptor family. Hemoglobin/haptoglobin binding protein subfamily.</text>
</comment>
<evidence type="ECO:0000256" key="11">
    <source>
        <dbReference type="PROSITE-ProRule" id="PRU01360"/>
    </source>
</evidence>
<evidence type="ECO:0000256" key="10">
    <source>
        <dbReference type="ARBA" id="ARBA00023237"/>
    </source>
</evidence>
<evidence type="ECO:0000256" key="7">
    <source>
        <dbReference type="ARBA" id="ARBA00023077"/>
    </source>
</evidence>
<evidence type="ECO:0000256" key="1">
    <source>
        <dbReference type="ARBA" id="ARBA00004571"/>
    </source>
</evidence>
<keyword evidence="10 11" id="KW-0998">Cell outer membrane</keyword>
<evidence type="ECO:0000256" key="4">
    <source>
        <dbReference type="ARBA" id="ARBA00022452"/>
    </source>
</evidence>
<evidence type="ECO:0000256" key="6">
    <source>
        <dbReference type="ARBA" id="ARBA00022729"/>
    </source>
</evidence>
<dbReference type="InterPro" id="IPR039426">
    <property type="entry name" value="TonB-dep_rcpt-like"/>
</dbReference>
<keyword evidence="3 11" id="KW-0813">Transport</keyword>
<evidence type="ECO:0000256" key="3">
    <source>
        <dbReference type="ARBA" id="ARBA00022448"/>
    </source>
</evidence>
<evidence type="ECO:0000313" key="13">
    <source>
        <dbReference type="EMBL" id="MEY2344042.1"/>
    </source>
</evidence>
<gene>
    <name evidence="13" type="ORF">I3679_007140</name>
</gene>
<name>A0ABD5LVJ8_PROMI</name>
<dbReference type="PANTHER" id="PTHR30069:SF29">
    <property type="entry name" value="HEMOGLOBIN AND HEMOGLOBIN-HAPTOGLOBIN-BINDING PROTEIN 1-RELATED"/>
    <property type="match status" value="1"/>
</dbReference>
<evidence type="ECO:0000256" key="8">
    <source>
        <dbReference type="ARBA" id="ARBA00023136"/>
    </source>
</evidence>
<keyword evidence="5 11" id="KW-0812">Transmembrane</keyword>
<evidence type="ECO:0000256" key="2">
    <source>
        <dbReference type="ARBA" id="ARBA00008143"/>
    </source>
</evidence>